<reference evidence="13" key="1">
    <citation type="submission" date="2021-05" db="EMBL/GenBank/DDBJ databases">
        <title>A free-living protist that lacks canonical eukaryotic 1 DNA replication and segregation systems.</title>
        <authorList>
            <person name="Salas-Leiva D.E."/>
            <person name="Tromer E.C."/>
            <person name="Curtis B.A."/>
            <person name="Jerlstrom-Hultqvist J."/>
            <person name="Kolisko M."/>
            <person name="Yi Z."/>
            <person name="Salas-Leiva J.S."/>
            <person name="Gallot-Lavallee L."/>
            <person name="Kops G.J.P.L."/>
            <person name="Archibald J.M."/>
            <person name="Simpson A.G.B."/>
            <person name="Roger A.J."/>
        </authorList>
    </citation>
    <scope>NUCLEOTIDE SEQUENCE</scope>
    <source>
        <strain evidence="13">BICM</strain>
    </source>
</reference>
<sequence>MSTFLTEGMQSDSDSTHEQTYGNSIGGEQSAIHAMQQEEQTFDGIWDRFHDDFKDYMNSLKNQAETHLSERYNERLANKDKEIDQCKGLIGQLDQKCSMLVDQLRKMYESRAAAASFAATVRERERQRAACISALRGWRQWARASAHQRHAVRIVRDAVSVRVKREAYCHWLGEAFSAYRARVRSEREATVITIRQTIEAELHDDMNAIKAEAARLKQENAMLLQAQQDLQSGVRQAFLRGASTLRMEALNAFGADLTATDDNMGFLDISQPVPRAPVEPEGEDDAPSAPVVEEAQVAPSAPFVSVPAEAARTRPHTAQPRRAVDETRRTKPVVARMPGTVRRGGSCSAGTAVNTAEMKARVKVTRGD</sequence>
<protein>
    <recommendedName>
        <fullName evidence="3">Centrosomal protein POC5</fullName>
    </recommendedName>
    <alternativeName>
        <fullName evidence="9">Protein of centriole 5</fullName>
    </alternativeName>
</protein>
<keyword evidence="6 11" id="KW-0175">Coiled coil</keyword>
<evidence type="ECO:0000256" key="11">
    <source>
        <dbReference type="SAM" id="Coils"/>
    </source>
</evidence>
<comment type="caution">
    <text evidence="13">The sequence shown here is derived from an EMBL/GenBank/DDBJ whole genome shotgun (WGS) entry which is preliminary data.</text>
</comment>
<evidence type="ECO:0000256" key="6">
    <source>
        <dbReference type="ARBA" id="ARBA00023054"/>
    </source>
</evidence>
<evidence type="ECO:0000256" key="5">
    <source>
        <dbReference type="ARBA" id="ARBA00022737"/>
    </source>
</evidence>
<evidence type="ECO:0000313" key="14">
    <source>
        <dbReference type="Proteomes" id="UP000717585"/>
    </source>
</evidence>
<name>A0A8J6BUL8_9EUKA</name>
<evidence type="ECO:0000256" key="10">
    <source>
        <dbReference type="ARBA" id="ARBA00049959"/>
    </source>
</evidence>
<feature type="region of interest" description="Disordered" evidence="12">
    <location>
        <begin position="1"/>
        <end position="24"/>
    </location>
</feature>
<keyword evidence="4" id="KW-0963">Cytoplasm</keyword>
<comment type="similarity">
    <text evidence="2">Belongs to the POC5 family.</text>
</comment>
<keyword evidence="14" id="KW-1185">Reference proteome</keyword>
<evidence type="ECO:0000256" key="9">
    <source>
        <dbReference type="ARBA" id="ARBA00031694"/>
    </source>
</evidence>
<evidence type="ECO:0000256" key="7">
    <source>
        <dbReference type="ARBA" id="ARBA00023212"/>
    </source>
</evidence>
<dbReference type="PANTHER" id="PTHR28618">
    <property type="entry name" value="CENTROSOMAL PROTEIN POC5"/>
    <property type="match status" value="1"/>
</dbReference>
<evidence type="ECO:0000256" key="3">
    <source>
        <dbReference type="ARBA" id="ARBA00014910"/>
    </source>
</evidence>
<dbReference type="GO" id="GO:0005814">
    <property type="term" value="C:centriole"/>
    <property type="evidence" value="ECO:0007669"/>
    <property type="project" value="UniProtKB-SubCell"/>
</dbReference>
<evidence type="ECO:0000256" key="12">
    <source>
        <dbReference type="SAM" id="MobiDB-lite"/>
    </source>
</evidence>
<feature type="coiled-coil region" evidence="11">
    <location>
        <begin position="199"/>
        <end position="226"/>
    </location>
</feature>
<gene>
    <name evidence="13" type="ORF">J8273_7837</name>
</gene>
<comment type="function">
    <text evidence="10">Essential for the assembly of the distal half of centrioles, required for centriole elongation. Acts as a negative regulator of centriole elongation.</text>
</comment>
<dbReference type="AlphaFoldDB" id="A0A8J6BUL8"/>
<evidence type="ECO:0000256" key="8">
    <source>
        <dbReference type="ARBA" id="ARBA00023306"/>
    </source>
</evidence>
<dbReference type="InterPro" id="IPR033351">
    <property type="entry name" value="POC5"/>
</dbReference>
<evidence type="ECO:0000256" key="4">
    <source>
        <dbReference type="ARBA" id="ARBA00022490"/>
    </source>
</evidence>
<evidence type="ECO:0000313" key="13">
    <source>
        <dbReference type="EMBL" id="KAG9390486.1"/>
    </source>
</evidence>
<proteinExistence type="inferred from homology"/>
<keyword evidence="7" id="KW-0206">Cytoskeleton</keyword>
<feature type="region of interest" description="Disordered" evidence="12">
    <location>
        <begin position="305"/>
        <end position="332"/>
    </location>
</feature>
<organism evidence="13 14">
    <name type="scientific">Carpediemonas membranifera</name>
    <dbReference type="NCBI Taxonomy" id="201153"/>
    <lineage>
        <taxon>Eukaryota</taxon>
        <taxon>Metamonada</taxon>
        <taxon>Carpediemonas-like organisms</taxon>
        <taxon>Carpediemonas</taxon>
    </lineage>
</organism>
<feature type="region of interest" description="Disordered" evidence="12">
    <location>
        <begin position="270"/>
        <end position="289"/>
    </location>
</feature>
<dbReference type="PANTHER" id="PTHR28618:SF1">
    <property type="entry name" value="CENTROSOMAL PROTEIN POC5"/>
    <property type="match status" value="1"/>
</dbReference>
<keyword evidence="5" id="KW-0677">Repeat</keyword>
<dbReference type="Proteomes" id="UP000717585">
    <property type="component" value="Unassembled WGS sequence"/>
</dbReference>
<comment type="subcellular location">
    <subcellularLocation>
        <location evidence="1">Cytoplasm</location>
        <location evidence="1">Cytoskeleton</location>
        <location evidence="1">Microtubule organizing center</location>
        <location evidence="1">Centrosome</location>
        <location evidence="1">Centriole</location>
    </subcellularLocation>
</comment>
<dbReference type="EMBL" id="JAHDYR010000064">
    <property type="protein sequence ID" value="KAG9390486.1"/>
    <property type="molecule type" value="Genomic_DNA"/>
</dbReference>
<keyword evidence="8" id="KW-0131">Cell cycle</keyword>
<evidence type="ECO:0000256" key="1">
    <source>
        <dbReference type="ARBA" id="ARBA00004114"/>
    </source>
</evidence>
<evidence type="ECO:0000256" key="2">
    <source>
        <dbReference type="ARBA" id="ARBA00010411"/>
    </source>
</evidence>
<accession>A0A8J6BUL8</accession>